<sequence length="211" mass="24529">MLFTLHIFQGCGSVRRPTTTRRSKHTWSSWSGYGNDNPGGSFTTGNAYLMCSSRHRPPLRATRNPRTHGMQLKPGSRWIINTTCGTRSVIVLHIFPTRSGKTLLSRFRTLFLRQNTDSPFAYSSNNLSPASLSCSSHRRKSRTCSTATIHASRRPQVHRPRRWWRRRRPATNAVAWPRFLLRRRRVAWCASVVLRWRGVCARSMRIWWVPR</sequence>
<name>A0A433DCK0_9FUNG</name>
<gene>
    <name evidence="1" type="ORF">BC936DRAFT_144420</name>
</gene>
<dbReference type="EMBL" id="RBNI01003254">
    <property type="protein sequence ID" value="RUP48546.1"/>
    <property type="molecule type" value="Genomic_DNA"/>
</dbReference>
<dbReference type="Proteomes" id="UP000268093">
    <property type="component" value="Unassembled WGS sequence"/>
</dbReference>
<evidence type="ECO:0000313" key="1">
    <source>
        <dbReference type="EMBL" id="RUP48546.1"/>
    </source>
</evidence>
<keyword evidence="2" id="KW-1185">Reference proteome</keyword>
<organism evidence="1 2">
    <name type="scientific">Jimgerdemannia flammicorona</name>
    <dbReference type="NCBI Taxonomy" id="994334"/>
    <lineage>
        <taxon>Eukaryota</taxon>
        <taxon>Fungi</taxon>
        <taxon>Fungi incertae sedis</taxon>
        <taxon>Mucoromycota</taxon>
        <taxon>Mucoromycotina</taxon>
        <taxon>Endogonomycetes</taxon>
        <taxon>Endogonales</taxon>
        <taxon>Endogonaceae</taxon>
        <taxon>Jimgerdemannia</taxon>
    </lineage>
</organism>
<comment type="caution">
    <text evidence="1">The sequence shown here is derived from an EMBL/GenBank/DDBJ whole genome shotgun (WGS) entry which is preliminary data.</text>
</comment>
<accession>A0A433DCK0</accession>
<evidence type="ECO:0000313" key="2">
    <source>
        <dbReference type="Proteomes" id="UP000268093"/>
    </source>
</evidence>
<reference evidence="1 2" key="1">
    <citation type="journal article" date="2018" name="New Phytol.">
        <title>Phylogenomics of Endogonaceae and evolution of mycorrhizas within Mucoromycota.</title>
        <authorList>
            <person name="Chang Y."/>
            <person name="Desiro A."/>
            <person name="Na H."/>
            <person name="Sandor L."/>
            <person name="Lipzen A."/>
            <person name="Clum A."/>
            <person name="Barry K."/>
            <person name="Grigoriev I.V."/>
            <person name="Martin F.M."/>
            <person name="Stajich J.E."/>
            <person name="Smith M.E."/>
            <person name="Bonito G."/>
            <person name="Spatafora J.W."/>
        </authorList>
    </citation>
    <scope>NUCLEOTIDE SEQUENCE [LARGE SCALE GENOMIC DNA]</scope>
    <source>
        <strain evidence="1 2">GMNB39</strain>
    </source>
</reference>
<dbReference type="AlphaFoldDB" id="A0A433DCK0"/>
<protein>
    <submittedName>
        <fullName evidence="1">Uncharacterized protein</fullName>
    </submittedName>
</protein>
<proteinExistence type="predicted"/>